<gene>
    <name evidence="3" type="ORF">ACFSMZ_02490</name>
</gene>
<accession>A0ABW5DG94</accession>
<evidence type="ECO:0000313" key="3">
    <source>
        <dbReference type="EMBL" id="MFD2258636.1"/>
    </source>
</evidence>
<feature type="transmembrane region" description="Helical" evidence="1">
    <location>
        <begin position="139"/>
        <end position="166"/>
    </location>
</feature>
<dbReference type="InterPro" id="IPR007038">
    <property type="entry name" value="HupE_UreJ"/>
</dbReference>
<protein>
    <submittedName>
        <fullName evidence="3">HupE/UreJ family protein</fullName>
    </submittedName>
</protein>
<keyword evidence="1" id="KW-1133">Transmembrane helix</keyword>
<evidence type="ECO:0000313" key="4">
    <source>
        <dbReference type="Proteomes" id="UP001597373"/>
    </source>
</evidence>
<feature type="chain" id="PRO_5046833739" evidence="2">
    <location>
        <begin position="23"/>
        <end position="191"/>
    </location>
</feature>
<feature type="transmembrane region" description="Helical" evidence="1">
    <location>
        <begin position="172"/>
        <end position="190"/>
    </location>
</feature>
<keyword evidence="1" id="KW-0472">Membrane</keyword>
<dbReference type="Pfam" id="PF04955">
    <property type="entry name" value="HupE_UreJ"/>
    <property type="match status" value="1"/>
</dbReference>
<reference evidence="4" key="1">
    <citation type="journal article" date="2019" name="Int. J. Syst. Evol. Microbiol.">
        <title>The Global Catalogue of Microorganisms (GCM) 10K type strain sequencing project: providing services to taxonomists for standard genome sequencing and annotation.</title>
        <authorList>
            <consortium name="The Broad Institute Genomics Platform"/>
            <consortium name="The Broad Institute Genome Sequencing Center for Infectious Disease"/>
            <person name="Wu L."/>
            <person name="Ma J."/>
        </authorList>
    </citation>
    <scope>NUCLEOTIDE SEQUENCE [LARGE SCALE GENOMIC DNA]</scope>
    <source>
        <strain evidence="4">KCTC 23707</strain>
    </source>
</reference>
<feature type="signal peptide" evidence="2">
    <location>
        <begin position="1"/>
        <end position="22"/>
    </location>
</feature>
<feature type="transmembrane region" description="Helical" evidence="1">
    <location>
        <begin position="64"/>
        <end position="88"/>
    </location>
</feature>
<feature type="transmembrane region" description="Helical" evidence="1">
    <location>
        <begin position="94"/>
        <end position="127"/>
    </location>
</feature>
<dbReference type="PIRSF" id="PIRSF016919">
    <property type="entry name" value="HupE_UreJ"/>
    <property type="match status" value="1"/>
</dbReference>
<proteinExistence type="predicted"/>
<keyword evidence="2" id="KW-0732">Signal</keyword>
<dbReference type="RefSeq" id="WP_345097799.1">
    <property type="nucleotide sequence ID" value="NZ_BAABGS010000009.1"/>
</dbReference>
<dbReference type="EMBL" id="JBHUIR010000010">
    <property type="protein sequence ID" value="MFD2258636.1"/>
    <property type="molecule type" value="Genomic_DNA"/>
</dbReference>
<name>A0ABW5DG94_9HYPH</name>
<keyword evidence="1" id="KW-0812">Transmembrane</keyword>
<dbReference type="Proteomes" id="UP001597373">
    <property type="component" value="Unassembled WGS sequence"/>
</dbReference>
<organism evidence="3 4">
    <name type="scientific">Chelativorans composti</name>
    <dbReference type="NCBI Taxonomy" id="768533"/>
    <lineage>
        <taxon>Bacteria</taxon>
        <taxon>Pseudomonadati</taxon>
        <taxon>Pseudomonadota</taxon>
        <taxon>Alphaproteobacteria</taxon>
        <taxon>Hyphomicrobiales</taxon>
        <taxon>Phyllobacteriaceae</taxon>
        <taxon>Chelativorans</taxon>
    </lineage>
</organism>
<evidence type="ECO:0000256" key="1">
    <source>
        <dbReference type="SAM" id="Phobius"/>
    </source>
</evidence>
<evidence type="ECO:0000256" key="2">
    <source>
        <dbReference type="SAM" id="SignalP"/>
    </source>
</evidence>
<comment type="caution">
    <text evidence="3">The sequence shown here is derived from an EMBL/GenBank/DDBJ whole genome shotgun (WGS) entry which is preliminary data.</text>
</comment>
<sequence>MKTLKVLAPVAAAALVASPALAHVGPGAHDSFAAGFGHPFSGLDHMLAMVAVGLWAAMLGGRALILVPAAFVGVMMLGFIAGAAGVPLPFVEPAILASVVVLGLLVALALPMSALAGGALVGFFALFHGHAHGTEVGTAGFLAYGAGFVAATVLLHVIGIVSGIALGRFGPVLLRVAGGATALGGLMLMAG</sequence>
<feature type="transmembrane region" description="Helical" evidence="1">
    <location>
        <begin position="38"/>
        <end position="57"/>
    </location>
</feature>
<keyword evidence="4" id="KW-1185">Reference proteome</keyword>